<feature type="domain" description="UspA" evidence="1">
    <location>
        <begin position="4"/>
        <end position="111"/>
    </location>
</feature>
<dbReference type="RefSeq" id="WP_220618479.1">
    <property type="nucleotide sequence ID" value="NZ_RKLR01000003.1"/>
</dbReference>
<dbReference type="SUPFAM" id="SSF52402">
    <property type="entry name" value="Adenine nucleotide alpha hydrolases-like"/>
    <property type="match status" value="1"/>
</dbReference>
<comment type="caution">
    <text evidence="2">The sequence shown here is derived from an EMBL/GenBank/DDBJ whole genome shotgun (WGS) entry which is preliminary data.</text>
</comment>
<dbReference type="CDD" id="cd00293">
    <property type="entry name" value="USP-like"/>
    <property type="match status" value="1"/>
</dbReference>
<accession>A0AAW4PQK9</accession>
<evidence type="ECO:0000313" key="2">
    <source>
        <dbReference type="EMBL" id="MBX0323515.1"/>
    </source>
</evidence>
<evidence type="ECO:0000259" key="1">
    <source>
        <dbReference type="Pfam" id="PF00582"/>
    </source>
</evidence>
<proteinExistence type="predicted"/>
<name>A0AAW4PQK9_9EURY</name>
<reference evidence="2 3" key="1">
    <citation type="submission" date="2021-06" db="EMBL/GenBank/DDBJ databases">
        <title>Halomicroarcula sp. a new haloarchaeum isolated from saline soil.</title>
        <authorList>
            <person name="Duran-Viseras A."/>
            <person name="Sanchez-Porro C."/>
            <person name="Ventosa A."/>
        </authorList>
    </citation>
    <scope>NUCLEOTIDE SEQUENCE [LARGE SCALE GENOMIC DNA]</scope>
    <source>
        <strain evidence="2 3">F13</strain>
    </source>
</reference>
<dbReference type="InterPro" id="IPR014729">
    <property type="entry name" value="Rossmann-like_a/b/a_fold"/>
</dbReference>
<protein>
    <submittedName>
        <fullName evidence="2">Universal stress protein</fullName>
    </submittedName>
</protein>
<sequence length="148" mass="16538">MPQVVVPVRYPLSENSRATLAEAIRVAEEGDADLTVLHVNLYQNSHNVSRSQLKSAVEREFGHLPRTRYVVRSGMLVEETILDEVAAQNADVVVIGSKQVSRWRSMIRRLVDDPDIEHFLREELDCDVVTVSPDSKPPGYSASRSPGN</sequence>
<dbReference type="Gene3D" id="3.40.50.620">
    <property type="entry name" value="HUPs"/>
    <property type="match status" value="1"/>
</dbReference>
<dbReference type="Proteomes" id="UP001430377">
    <property type="component" value="Unassembled WGS sequence"/>
</dbReference>
<keyword evidence="3" id="KW-1185">Reference proteome</keyword>
<evidence type="ECO:0000313" key="3">
    <source>
        <dbReference type="Proteomes" id="UP001430377"/>
    </source>
</evidence>
<dbReference type="InterPro" id="IPR006016">
    <property type="entry name" value="UspA"/>
</dbReference>
<gene>
    <name evidence="2" type="ORF">EGH21_10790</name>
</gene>
<dbReference type="EMBL" id="RKLR01000003">
    <property type="protein sequence ID" value="MBX0323515.1"/>
    <property type="molecule type" value="Genomic_DNA"/>
</dbReference>
<dbReference type="AlphaFoldDB" id="A0AAW4PQK9"/>
<organism evidence="2 3">
    <name type="scientific">Haloarcula rubra</name>
    <dbReference type="NCBI Taxonomy" id="2487747"/>
    <lineage>
        <taxon>Archaea</taxon>
        <taxon>Methanobacteriati</taxon>
        <taxon>Methanobacteriota</taxon>
        <taxon>Stenosarchaea group</taxon>
        <taxon>Halobacteria</taxon>
        <taxon>Halobacteriales</taxon>
        <taxon>Haloarculaceae</taxon>
        <taxon>Haloarcula</taxon>
    </lineage>
</organism>
<dbReference type="Pfam" id="PF00582">
    <property type="entry name" value="Usp"/>
    <property type="match status" value="1"/>
</dbReference>